<gene>
    <name evidence="2" type="ORF">HMPREF9088_2115</name>
</gene>
<dbReference type="eggNOG" id="COG0454">
    <property type="taxonomic scope" value="Bacteria"/>
</dbReference>
<dbReference type="HOGENOM" id="CLU_096795_3_0_9"/>
<reference evidence="2 3" key="1">
    <citation type="submission" date="2010-12" db="EMBL/GenBank/DDBJ databases">
        <authorList>
            <person name="Muzny D."/>
            <person name="Qin X."/>
            <person name="Deng J."/>
            <person name="Jiang H."/>
            <person name="Liu Y."/>
            <person name="Qu J."/>
            <person name="Song X.-Z."/>
            <person name="Zhang L."/>
            <person name="Thornton R."/>
            <person name="Coyle M."/>
            <person name="Francisco L."/>
            <person name="Jackson L."/>
            <person name="Javaid M."/>
            <person name="Korchina V."/>
            <person name="Kovar C."/>
            <person name="Mata R."/>
            <person name="Mathew T."/>
            <person name="Ngo R."/>
            <person name="Nguyen L."/>
            <person name="Nguyen N."/>
            <person name="Okwuonu G."/>
            <person name="Ongeri F."/>
            <person name="Pham C."/>
            <person name="Simmons D."/>
            <person name="Wilczek-Boney K."/>
            <person name="Hale W."/>
            <person name="Jakkamsetti A."/>
            <person name="Pham P."/>
            <person name="Ruth R."/>
            <person name="San Lucas F."/>
            <person name="Warren J."/>
            <person name="Zhang J."/>
            <person name="Zhao Z."/>
            <person name="Zhou C."/>
            <person name="Zhu D."/>
            <person name="Lee S."/>
            <person name="Bess C."/>
            <person name="Blankenburg K."/>
            <person name="Forbes L."/>
            <person name="Fu Q."/>
            <person name="Gubbala S."/>
            <person name="Hirani K."/>
            <person name="Jayaseelan J.C."/>
            <person name="Lara F."/>
            <person name="Munidasa M."/>
            <person name="Palculict T."/>
            <person name="Patil S."/>
            <person name="Pu L.-L."/>
            <person name="Saada N."/>
            <person name="Tang L."/>
            <person name="Weissenberger G."/>
            <person name="Zhu Y."/>
            <person name="Hemphill L."/>
            <person name="Shang Y."/>
            <person name="Youmans B."/>
            <person name="Ayvaz T."/>
            <person name="Ross M."/>
            <person name="Santibanez J."/>
            <person name="Aqrawi P."/>
            <person name="Gross S."/>
            <person name="Joshi V."/>
            <person name="Fowler G."/>
            <person name="Nazareth L."/>
            <person name="Reid J."/>
            <person name="Worley K."/>
            <person name="Petrosino J."/>
            <person name="Highlander S."/>
            <person name="Gibbs R."/>
        </authorList>
    </citation>
    <scope>NUCLEOTIDE SEQUENCE [LARGE SCALE GENOMIC DNA]</scope>
    <source>
        <strain evidence="3">DSM 15952 / CCUG 50447 / LMG 22039 / TP 1.5</strain>
    </source>
</reference>
<evidence type="ECO:0000259" key="1">
    <source>
        <dbReference type="PROSITE" id="PS51186"/>
    </source>
</evidence>
<protein>
    <recommendedName>
        <fullName evidence="1">N-acetyltransferase domain-containing protein</fullName>
    </recommendedName>
</protein>
<dbReference type="Gene3D" id="3.40.630.30">
    <property type="match status" value="1"/>
</dbReference>
<proteinExistence type="predicted"/>
<dbReference type="GO" id="GO:0016747">
    <property type="term" value="F:acyltransferase activity, transferring groups other than amino-acyl groups"/>
    <property type="evidence" value="ECO:0007669"/>
    <property type="project" value="InterPro"/>
</dbReference>
<sequence length="182" mass="20844">MGSVRLNQRSINSKSISGCEHRRKIMQILFRELIEKDELFLNDVLEKSFNFDSEVAFGKSIRLGPPGYDNGTLSKKIINSDSFTTLIIIADQEECGVLVYTIGTPNIVNYFCLDPVFIGKGIGSLAWRKLEQEKKGIWQLETPAFSLRNHFFYEKNGFKKIGEKTYESNAVSFIYRKIIKDV</sequence>
<evidence type="ECO:0000313" key="2">
    <source>
        <dbReference type="EMBL" id="EFU73000.1"/>
    </source>
</evidence>
<feature type="domain" description="N-acetyltransferase" evidence="1">
    <location>
        <begin position="28"/>
        <end position="180"/>
    </location>
</feature>
<dbReference type="Pfam" id="PF13508">
    <property type="entry name" value="Acetyltransf_7"/>
    <property type="match status" value="1"/>
</dbReference>
<dbReference type="SUPFAM" id="SSF55729">
    <property type="entry name" value="Acyl-CoA N-acyltransferases (Nat)"/>
    <property type="match status" value="1"/>
</dbReference>
<dbReference type="InterPro" id="IPR000182">
    <property type="entry name" value="GNAT_dom"/>
</dbReference>
<dbReference type="AlphaFoldDB" id="E6LIC5"/>
<dbReference type="EMBL" id="AEPV01000086">
    <property type="protein sequence ID" value="EFU73000.1"/>
    <property type="molecule type" value="Genomic_DNA"/>
</dbReference>
<accession>E6LIC5</accession>
<dbReference type="STRING" id="888064.HMPREF9088_2115"/>
<dbReference type="Proteomes" id="UP000010296">
    <property type="component" value="Unassembled WGS sequence"/>
</dbReference>
<comment type="caution">
    <text evidence="2">The sequence shown here is derived from an EMBL/GenBank/DDBJ whole genome shotgun (WGS) entry which is preliminary data.</text>
</comment>
<name>E6LIC5_ENTI1</name>
<dbReference type="PROSITE" id="PS51186">
    <property type="entry name" value="GNAT"/>
    <property type="match status" value="1"/>
</dbReference>
<keyword evidence="3" id="KW-1185">Reference proteome</keyword>
<evidence type="ECO:0000313" key="3">
    <source>
        <dbReference type="Proteomes" id="UP000010296"/>
    </source>
</evidence>
<dbReference type="InterPro" id="IPR016181">
    <property type="entry name" value="Acyl_CoA_acyltransferase"/>
</dbReference>
<organism evidence="2 3">
    <name type="scientific">Enterococcus italicus (strain DSM 15952 / CCUG 50447 / LMG 22039 / TP 1.5)</name>
    <dbReference type="NCBI Taxonomy" id="888064"/>
    <lineage>
        <taxon>Bacteria</taxon>
        <taxon>Bacillati</taxon>
        <taxon>Bacillota</taxon>
        <taxon>Bacilli</taxon>
        <taxon>Lactobacillales</taxon>
        <taxon>Enterococcaceae</taxon>
        <taxon>Enterococcus</taxon>
    </lineage>
</organism>